<gene>
    <name evidence="1" type="ORF">F0L74_09775</name>
</gene>
<accession>A0A5B2VX20</accession>
<sequence>MALVISDTAYAGTFASYFWLPATFGMDTIQKGAVYVQDGIKKSHTIGRIDFANPLQPRTATPTSSGTYTIDGRSLTPLDVMVYTEFNPRDFEQHWLAEQLSPTLLARELPVTAENYMLQMGLNRALEFIETGIWMGSTTYTAAAGSTGNGQLKFFDGFLKKMVNDSSIYQVPSPLPLSAAASSGSVYNIVDAMNALLNLAATNNKALLSRPTRYERMKFFMSINSEQIYQTFITTSLTFKGVNTTERGINKFKGYEIVPLAGMADDTILFCEGLMDTSSNLYVGMNSVSDDQLQLQRLQANSELFFLKGLMKYDVQYGFPKQIFLFTTLTASSFNA</sequence>
<name>A0A5B2VX20_9BACT</name>
<reference evidence="1 2" key="2">
    <citation type="submission" date="2019-09" db="EMBL/GenBank/DDBJ databases">
        <authorList>
            <person name="Jin C."/>
        </authorList>
    </citation>
    <scope>NUCLEOTIDE SEQUENCE [LARGE SCALE GENOMIC DNA]</scope>
    <source>
        <strain evidence="1 2">BN140078</strain>
    </source>
</reference>
<evidence type="ECO:0008006" key="3">
    <source>
        <dbReference type="Google" id="ProtNLM"/>
    </source>
</evidence>
<comment type="caution">
    <text evidence="1">The sequence shown here is derived from an EMBL/GenBank/DDBJ whole genome shotgun (WGS) entry which is preliminary data.</text>
</comment>
<dbReference type="AlphaFoldDB" id="A0A5B2VX20"/>
<reference evidence="1 2" key="1">
    <citation type="submission" date="2019-09" db="EMBL/GenBank/DDBJ databases">
        <title>Chitinophaga ginsengihumi sp. nov., isolated from soil of ginseng rhizosphere.</title>
        <authorList>
            <person name="Lee J."/>
        </authorList>
    </citation>
    <scope>NUCLEOTIDE SEQUENCE [LARGE SCALE GENOMIC DNA]</scope>
    <source>
        <strain evidence="1 2">BN140078</strain>
    </source>
</reference>
<organism evidence="1 2">
    <name type="scientific">Chitinophaga agrisoli</name>
    <dbReference type="NCBI Taxonomy" id="2607653"/>
    <lineage>
        <taxon>Bacteria</taxon>
        <taxon>Pseudomonadati</taxon>
        <taxon>Bacteroidota</taxon>
        <taxon>Chitinophagia</taxon>
        <taxon>Chitinophagales</taxon>
        <taxon>Chitinophagaceae</taxon>
        <taxon>Chitinophaga</taxon>
    </lineage>
</organism>
<proteinExistence type="predicted"/>
<dbReference type="RefSeq" id="WP_149837683.1">
    <property type="nucleotide sequence ID" value="NZ_VUOC01000002.1"/>
</dbReference>
<evidence type="ECO:0000313" key="1">
    <source>
        <dbReference type="EMBL" id="KAA2242807.1"/>
    </source>
</evidence>
<keyword evidence="2" id="KW-1185">Reference proteome</keyword>
<evidence type="ECO:0000313" key="2">
    <source>
        <dbReference type="Proteomes" id="UP000324611"/>
    </source>
</evidence>
<dbReference type="Proteomes" id="UP000324611">
    <property type="component" value="Unassembled WGS sequence"/>
</dbReference>
<protein>
    <recommendedName>
        <fullName evidence="3">HK97 family phage major capsid protein</fullName>
    </recommendedName>
</protein>
<dbReference type="EMBL" id="VUOC01000002">
    <property type="protein sequence ID" value="KAA2242807.1"/>
    <property type="molecule type" value="Genomic_DNA"/>
</dbReference>